<organism evidence="4 5">
    <name type="scientific">Prauserella muralis</name>
    <dbReference type="NCBI Taxonomy" id="588067"/>
    <lineage>
        <taxon>Bacteria</taxon>
        <taxon>Bacillati</taxon>
        <taxon>Actinomycetota</taxon>
        <taxon>Actinomycetes</taxon>
        <taxon>Pseudonocardiales</taxon>
        <taxon>Pseudonocardiaceae</taxon>
        <taxon>Prauserella</taxon>
    </lineage>
</organism>
<dbReference type="NCBIfam" id="NF047446">
    <property type="entry name" value="barrel_OmpL47"/>
    <property type="match status" value="5"/>
</dbReference>
<reference evidence="4 5" key="1">
    <citation type="submission" date="2016-07" db="EMBL/GenBank/DDBJ databases">
        <title>Draft genome sequence of Prauserella muralis DSM 45305, isolated from a mould-covered wall in an indoor environment.</title>
        <authorList>
            <person name="Ruckert C."/>
            <person name="Albersmeier A."/>
            <person name="Jiang C.-L."/>
            <person name="Jiang Y."/>
            <person name="Kalinowski J."/>
            <person name="Schneider O."/>
            <person name="Winkler A."/>
            <person name="Zotchev S.B."/>
        </authorList>
    </citation>
    <scope>NUCLEOTIDE SEQUENCE [LARGE SCALE GENOMIC DNA]</scope>
    <source>
        <strain evidence="4 5">DSM 45305</strain>
    </source>
</reference>
<keyword evidence="2" id="KW-0186">Copper</keyword>
<dbReference type="InterPro" id="IPR008972">
    <property type="entry name" value="Cupredoxin"/>
</dbReference>
<proteinExistence type="predicted"/>
<keyword evidence="5" id="KW-1185">Reference proteome</keyword>
<dbReference type="GO" id="GO:0016020">
    <property type="term" value="C:membrane"/>
    <property type="evidence" value="ECO:0007669"/>
    <property type="project" value="InterPro"/>
</dbReference>
<dbReference type="GO" id="GO:0007156">
    <property type="term" value="P:homophilic cell adhesion via plasma membrane adhesion molecules"/>
    <property type="evidence" value="ECO:0007669"/>
    <property type="project" value="InterPro"/>
</dbReference>
<evidence type="ECO:0000256" key="3">
    <source>
        <dbReference type="SAM" id="MobiDB-lite"/>
    </source>
</evidence>
<accession>A0A2V4B1V0</accession>
<dbReference type="Gene3D" id="2.60.40.420">
    <property type="entry name" value="Cupredoxins - blue copper proteins"/>
    <property type="match status" value="1"/>
</dbReference>
<dbReference type="Gene3D" id="2.60.40.10">
    <property type="entry name" value="Immunoglobulins"/>
    <property type="match status" value="4"/>
</dbReference>
<evidence type="ECO:0000256" key="1">
    <source>
        <dbReference type="ARBA" id="ARBA00022723"/>
    </source>
</evidence>
<dbReference type="GO" id="GO:0005975">
    <property type="term" value="P:carbohydrate metabolic process"/>
    <property type="evidence" value="ECO:0007669"/>
    <property type="project" value="UniProtKB-ARBA"/>
</dbReference>
<evidence type="ECO:0000313" key="5">
    <source>
        <dbReference type="Proteomes" id="UP000249915"/>
    </source>
</evidence>
<dbReference type="InterPro" id="IPR013783">
    <property type="entry name" value="Ig-like_fold"/>
</dbReference>
<dbReference type="OrthoDB" id="5243170at2"/>
<feature type="region of interest" description="Disordered" evidence="3">
    <location>
        <begin position="160"/>
        <end position="179"/>
    </location>
</feature>
<feature type="compositionally biased region" description="Polar residues" evidence="3">
    <location>
        <begin position="327"/>
        <end position="344"/>
    </location>
</feature>
<dbReference type="PROSITE" id="PS00196">
    <property type="entry name" value="COPPER_BLUE"/>
    <property type="match status" value="1"/>
</dbReference>
<gene>
    <name evidence="4" type="ORF">BAY60_12965</name>
</gene>
<feature type="region of interest" description="Disordered" evidence="3">
    <location>
        <begin position="327"/>
        <end position="371"/>
    </location>
</feature>
<dbReference type="InterPro" id="IPR028871">
    <property type="entry name" value="BlueCu_1_BS"/>
</dbReference>
<dbReference type="PROSITE" id="PS50268">
    <property type="entry name" value="CADHERIN_2"/>
    <property type="match status" value="1"/>
</dbReference>
<feature type="compositionally biased region" description="Polar residues" evidence="3">
    <location>
        <begin position="238"/>
        <end position="247"/>
    </location>
</feature>
<dbReference type="GO" id="GO:0005509">
    <property type="term" value="F:calcium ion binding"/>
    <property type="evidence" value="ECO:0007669"/>
    <property type="project" value="InterPro"/>
</dbReference>
<dbReference type="InterPro" id="IPR058094">
    <property type="entry name" value="Ig-like_OmpL47-like"/>
</dbReference>
<evidence type="ECO:0000313" key="4">
    <source>
        <dbReference type="EMBL" id="PXY27348.1"/>
    </source>
</evidence>
<dbReference type="Proteomes" id="UP000249915">
    <property type="component" value="Unassembled WGS sequence"/>
</dbReference>
<comment type="caution">
    <text evidence="4">The sequence shown here is derived from an EMBL/GenBank/DDBJ whole genome shotgun (WGS) entry which is preliminary data.</text>
</comment>
<name>A0A2V4B1V0_9PSEU</name>
<keyword evidence="1" id="KW-0479">Metal-binding</keyword>
<dbReference type="EMBL" id="MASW01000002">
    <property type="protein sequence ID" value="PXY27348.1"/>
    <property type="molecule type" value="Genomic_DNA"/>
</dbReference>
<dbReference type="Gene3D" id="3.30.1920.20">
    <property type="match status" value="1"/>
</dbReference>
<dbReference type="InterPro" id="IPR002126">
    <property type="entry name" value="Cadherin-like_dom"/>
</dbReference>
<dbReference type="RefSeq" id="WP_112281349.1">
    <property type="nucleotide sequence ID" value="NZ_MASW01000002.1"/>
</dbReference>
<feature type="region of interest" description="Disordered" evidence="3">
    <location>
        <begin position="238"/>
        <end position="274"/>
    </location>
</feature>
<sequence length="716" mass="74850">MIQRLLAGWKGLRRSRRALAVAGLSVALAALWLGPVSAAQQGQVREAAAQAADQVLTWTADDSMTEYASAPATATAGPATIVFENSEATGNTTFMTHTLTFDTSTPGYNHDVNLNITASPLDSNGGRHEAQVTLTPGKYRYFCAIPGHGQMVGELVVTDGGSQDTTPPEVTPEITGDQDAEGNFIGSATITLNATDTGSGVDTIEYEIDDTGFQPYTGPVTVDRIGDHTVQYRATDLAGNTSETGSTPFRVVEPTPDDTTPPEVTAQVSGDQNDEGGYIGSATVTLNATDAGSGVAGIEYNLDGAGYQPYTAAVQVSEVGEHTVTYRATDNSGNTSPEGSTTFTVVEPAGDDTTPPEVTAEVTGDQDESGNYVGSASVTLAATDADSGVASVEYNLDGAGYEPYTQPVTIEGAGDHTLTYRATDNSGNTSQEGSVIVTIVDADPQDTTPPEVSADVAGDKDDQGRYVGKATVTLTATDTGSGVDTVSYALDDGSYGPYTSPVEVTEPGEHTLRFRATDNAGNTSEIKSVSFTVVEADQGDKEPPQVSVQLVGPQDAHWNYVGMATVSLSATDAGSGVRFVRYSLDGGSYTAYNEPVVITAPGKHTVLYHAVDHEGNRSEDGKLTFNLVAEEGDQCVASDVRRTVVIDGHDSTVLNVDTGNGCTINDLINEKGEYASHNAFVKHVQDVTGDLRRDGVITAKERDRIVKAAKASDIGR</sequence>
<evidence type="ECO:0000256" key="2">
    <source>
        <dbReference type="ARBA" id="ARBA00023008"/>
    </source>
</evidence>
<dbReference type="SUPFAM" id="SSF49503">
    <property type="entry name" value="Cupredoxins"/>
    <property type="match status" value="1"/>
</dbReference>
<dbReference type="AlphaFoldDB" id="A0A2V4B1V0"/>
<protein>
    <submittedName>
        <fullName evidence="4">Uncharacterized protein</fullName>
    </submittedName>
</protein>
<feature type="compositionally biased region" description="Low complexity" evidence="3">
    <location>
        <begin position="251"/>
        <end position="265"/>
    </location>
</feature>